<dbReference type="AlphaFoldDB" id="A0A5B6UY88"/>
<evidence type="ECO:0000313" key="3">
    <source>
        <dbReference type="Proteomes" id="UP000325315"/>
    </source>
</evidence>
<protein>
    <submittedName>
        <fullName evidence="2">Reverse transcriptase</fullName>
    </submittedName>
</protein>
<dbReference type="OrthoDB" id="1733657at2759"/>
<sequence>MRLTTGGKSLQRNKYVGNRYVEAHRLEFIELKQKDRFMVEYNDEFLWLPPRGHGPNRGGDVGQRQRAQGQGANRADTRQPALVYVARCREDRDAAEAIASTFNVNFVSYFALVDIGSTHSYVSCLLATKLGAELEDTVMYKWYLLEIEGEVFLVDLIELPFDEFDLIF</sequence>
<evidence type="ECO:0000256" key="1">
    <source>
        <dbReference type="SAM" id="MobiDB-lite"/>
    </source>
</evidence>
<keyword evidence="2" id="KW-0695">RNA-directed DNA polymerase</keyword>
<evidence type="ECO:0000313" key="2">
    <source>
        <dbReference type="EMBL" id="KAA3461734.1"/>
    </source>
</evidence>
<dbReference type="GO" id="GO:0003964">
    <property type="term" value="F:RNA-directed DNA polymerase activity"/>
    <property type="evidence" value="ECO:0007669"/>
    <property type="project" value="UniProtKB-KW"/>
</dbReference>
<organism evidence="2 3">
    <name type="scientific">Gossypium australe</name>
    <dbReference type="NCBI Taxonomy" id="47621"/>
    <lineage>
        <taxon>Eukaryota</taxon>
        <taxon>Viridiplantae</taxon>
        <taxon>Streptophyta</taxon>
        <taxon>Embryophyta</taxon>
        <taxon>Tracheophyta</taxon>
        <taxon>Spermatophyta</taxon>
        <taxon>Magnoliopsida</taxon>
        <taxon>eudicotyledons</taxon>
        <taxon>Gunneridae</taxon>
        <taxon>Pentapetalae</taxon>
        <taxon>rosids</taxon>
        <taxon>malvids</taxon>
        <taxon>Malvales</taxon>
        <taxon>Malvaceae</taxon>
        <taxon>Malvoideae</taxon>
        <taxon>Gossypium</taxon>
    </lineage>
</organism>
<keyword evidence="3" id="KW-1185">Reference proteome</keyword>
<dbReference type="Proteomes" id="UP000325315">
    <property type="component" value="Unassembled WGS sequence"/>
</dbReference>
<accession>A0A5B6UY88</accession>
<keyword evidence="2" id="KW-0808">Transferase</keyword>
<feature type="compositionally biased region" description="Low complexity" evidence="1">
    <location>
        <begin position="62"/>
        <end position="74"/>
    </location>
</feature>
<comment type="caution">
    <text evidence="2">The sequence shown here is derived from an EMBL/GenBank/DDBJ whole genome shotgun (WGS) entry which is preliminary data.</text>
</comment>
<reference evidence="3" key="1">
    <citation type="journal article" date="2019" name="Plant Biotechnol. J.">
        <title>Genome sequencing of the Australian wild diploid species Gossypium australe highlights disease resistance and delayed gland morphogenesis.</title>
        <authorList>
            <person name="Cai Y."/>
            <person name="Cai X."/>
            <person name="Wang Q."/>
            <person name="Wang P."/>
            <person name="Zhang Y."/>
            <person name="Cai C."/>
            <person name="Xu Y."/>
            <person name="Wang K."/>
            <person name="Zhou Z."/>
            <person name="Wang C."/>
            <person name="Geng S."/>
            <person name="Li B."/>
            <person name="Dong Q."/>
            <person name="Hou Y."/>
            <person name="Wang H."/>
            <person name="Ai P."/>
            <person name="Liu Z."/>
            <person name="Yi F."/>
            <person name="Sun M."/>
            <person name="An G."/>
            <person name="Cheng J."/>
            <person name="Zhang Y."/>
            <person name="Shi Q."/>
            <person name="Xie Y."/>
            <person name="Shi X."/>
            <person name="Chang Y."/>
            <person name="Huang F."/>
            <person name="Chen Y."/>
            <person name="Hong S."/>
            <person name="Mi L."/>
            <person name="Sun Q."/>
            <person name="Zhang L."/>
            <person name="Zhou B."/>
            <person name="Peng R."/>
            <person name="Zhang X."/>
            <person name="Liu F."/>
        </authorList>
    </citation>
    <scope>NUCLEOTIDE SEQUENCE [LARGE SCALE GENOMIC DNA]</scope>
    <source>
        <strain evidence="3">cv. PA1801</strain>
    </source>
</reference>
<dbReference type="EMBL" id="SMMG02000009">
    <property type="protein sequence ID" value="KAA3461734.1"/>
    <property type="molecule type" value="Genomic_DNA"/>
</dbReference>
<gene>
    <name evidence="2" type="ORF">EPI10_028284</name>
</gene>
<name>A0A5B6UY88_9ROSI</name>
<proteinExistence type="predicted"/>
<feature type="region of interest" description="Disordered" evidence="1">
    <location>
        <begin position="50"/>
        <end position="74"/>
    </location>
</feature>
<keyword evidence="2" id="KW-0548">Nucleotidyltransferase</keyword>